<accession>A0AAN8TQD2</accession>
<comment type="caution">
    <text evidence="2">The sequence shown here is derived from an EMBL/GenBank/DDBJ whole genome shotgun (WGS) entry which is preliminary data.</text>
</comment>
<keyword evidence="1" id="KW-0812">Transmembrane</keyword>
<proteinExistence type="predicted"/>
<dbReference type="Proteomes" id="UP001371456">
    <property type="component" value="Unassembled WGS sequence"/>
</dbReference>
<evidence type="ECO:0000313" key="2">
    <source>
        <dbReference type="EMBL" id="KAK6789676.1"/>
    </source>
</evidence>
<dbReference type="AlphaFoldDB" id="A0AAN8TQD2"/>
<keyword evidence="3" id="KW-1185">Reference proteome</keyword>
<protein>
    <submittedName>
        <fullName evidence="2">Uncharacterized protein</fullName>
    </submittedName>
</protein>
<organism evidence="2 3">
    <name type="scientific">Solanum bulbocastanum</name>
    <name type="common">Wild potato</name>
    <dbReference type="NCBI Taxonomy" id="147425"/>
    <lineage>
        <taxon>Eukaryota</taxon>
        <taxon>Viridiplantae</taxon>
        <taxon>Streptophyta</taxon>
        <taxon>Embryophyta</taxon>
        <taxon>Tracheophyta</taxon>
        <taxon>Spermatophyta</taxon>
        <taxon>Magnoliopsida</taxon>
        <taxon>eudicotyledons</taxon>
        <taxon>Gunneridae</taxon>
        <taxon>Pentapetalae</taxon>
        <taxon>asterids</taxon>
        <taxon>lamiids</taxon>
        <taxon>Solanales</taxon>
        <taxon>Solanaceae</taxon>
        <taxon>Solanoideae</taxon>
        <taxon>Solaneae</taxon>
        <taxon>Solanum</taxon>
    </lineage>
</organism>
<feature type="transmembrane region" description="Helical" evidence="1">
    <location>
        <begin position="6"/>
        <end position="30"/>
    </location>
</feature>
<evidence type="ECO:0000313" key="3">
    <source>
        <dbReference type="Proteomes" id="UP001371456"/>
    </source>
</evidence>
<evidence type="ECO:0000256" key="1">
    <source>
        <dbReference type="SAM" id="Phobius"/>
    </source>
</evidence>
<sequence>MYIGVFFISSLLSAVFIRLPDILYIFYLWIDYSSCTVGTLLSSPWHFVHICSEYL</sequence>
<dbReference type="EMBL" id="JBANQN010000005">
    <property type="protein sequence ID" value="KAK6789676.1"/>
    <property type="molecule type" value="Genomic_DNA"/>
</dbReference>
<gene>
    <name evidence="2" type="ORF">RDI58_013476</name>
</gene>
<reference evidence="2 3" key="1">
    <citation type="submission" date="2024-02" db="EMBL/GenBank/DDBJ databases">
        <title>de novo genome assembly of Solanum bulbocastanum strain 11H21.</title>
        <authorList>
            <person name="Hosaka A.J."/>
        </authorList>
    </citation>
    <scope>NUCLEOTIDE SEQUENCE [LARGE SCALE GENOMIC DNA]</scope>
    <source>
        <tissue evidence="2">Young leaves</tissue>
    </source>
</reference>
<keyword evidence="1" id="KW-0472">Membrane</keyword>
<keyword evidence="1" id="KW-1133">Transmembrane helix</keyword>
<name>A0AAN8TQD2_SOLBU</name>